<accession>A0A640T806</accession>
<dbReference type="GO" id="GO:0006313">
    <property type="term" value="P:DNA transposition"/>
    <property type="evidence" value="ECO:0007669"/>
    <property type="project" value="InterPro"/>
</dbReference>
<dbReference type="InterPro" id="IPR012337">
    <property type="entry name" value="RNaseH-like_sf"/>
</dbReference>
<protein>
    <recommendedName>
        <fullName evidence="2">Transposase IS4-like domain-containing protein</fullName>
    </recommendedName>
</protein>
<evidence type="ECO:0000259" key="2">
    <source>
        <dbReference type="Pfam" id="PF01609"/>
    </source>
</evidence>
<dbReference type="Proteomes" id="UP000430079">
    <property type="component" value="Unassembled WGS sequence"/>
</dbReference>
<name>A0A640T806_9ACTN</name>
<reference evidence="3 4" key="1">
    <citation type="submission" date="2019-12" db="EMBL/GenBank/DDBJ databases">
        <title>Whole genome shotgun sequence of Streptomyces hygroscopicus subsp. glebosus NBRC 13786.</title>
        <authorList>
            <person name="Ichikawa N."/>
            <person name="Kimura A."/>
            <person name="Kitahashi Y."/>
            <person name="Komaki H."/>
            <person name="Tamura T."/>
        </authorList>
    </citation>
    <scope>NUCLEOTIDE SEQUENCE [LARGE SCALE GENOMIC DNA]</scope>
    <source>
        <strain evidence="3 4">NBRC 13786</strain>
    </source>
</reference>
<evidence type="ECO:0000313" key="3">
    <source>
        <dbReference type="EMBL" id="GFE19320.1"/>
    </source>
</evidence>
<evidence type="ECO:0000256" key="1">
    <source>
        <dbReference type="SAM" id="MobiDB-lite"/>
    </source>
</evidence>
<dbReference type="EMBL" id="BLIO01000001">
    <property type="protein sequence ID" value="GFE19320.1"/>
    <property type="molecule type" value="Genomic_DNA"/>
</dbReference>
<dbReference type="InterPro" id="IPR002559">
    <property type="entry name" value="Transposase_11"/>
</dbReference>
<dbReference type="Pfam" id="PF01609">
    <property type="entry name" value="DDE_Tnp_1"/>
    <property type="match status" value="1"/>
</dbReference>
<sequence length="210" mass="23795">MVDRAVADNVPYCWLTGDEAYGQSKSWRHQLEEADIFHVMATRCNDTVVTHQRLDHRIIELIAGLPRQKWKRRSCGAGAYGQRIFDWARAEVRPWHRPDRRHRDLARRSLAAPHEIAYYIAYAPADATPDDLIAVAGTRWAIEECFQSAKGACGLDHHQVRRYQGWHRHITLAMAAHAFLTVTRATELATGKAETDPLDSSRSASPNSDA</sequence>
<dbReference type="AlphaFoldDB" id="A0A640T806"/>
<proteinExistence type="predicted"/>
<dbReference type="InterPro" id="IPR039365">
    <property type="entry name" value="IS701-like"/>
</dbReference>
<dbReference type="PANTHER" id="PTHR33627">
    <property type="entry name" value="TRANSPOSASE"/>
    <property type="match status" value="1"/>
</dbReference>
<evidence type="ECO:0000313" key="4">
    <source>
        <dbReference type="Proteomes" id="UP000430079"/>
    </source>
</evidence>
<dbReference type="GO" id="GO:0004803">
    <property type="term" value="F:transposase activity"/>
    <property type="evidence" value="ECO:0007669"/>
    <property type="project" value="InterPro"/>
</dbReference>
<gene>
    <name evidence="3" type="ORF">Sgleb_73670</name>
</gene>
<dbReference type="GO" id="GO:0003677">
    <property type="term" value="F:DNA binding"/>
    <property type="evidence" value="ECO:0007669"/>
    <property type="project" value="InterPro"/>
</dbReference>
<feature type="domain" description="Transposase IS4-like" evidence="2">
    <location>
        <begin position="13"/>
        <end position="177"/>
    </location>
</feature>
<dbReference type="PANTHER" id="PTHR33627:SF1">
    <property type="entry name" value="TRANSPOSASE"/>
    <property type="match status" value="1"/>
</dbReference>
<feature type="region of interest" description="Disordered" evidence="1">
    <location>
        <begin position="190"/>
        <end position="210"/>
    </location>
</feature>
<feature type="compositionally biased region" description="Polar residues" evidence="1">
    <location>
        <begin position="198"/>
        <end position="210"/>
    </location>
</feature>
<comment type="caution">
    <text evidence="3">The sequence shown here is derived from an EMBL/GenBank/DDBJ whole genome shotgun (WGS) entry which is preliminary data.</text>
</comment>
<dbReference type="SUPFAM" id="SSF53098">
    <property type="entry name" value="Ribonuclease H-like"/>
    <property type="match status" value="1"/>
</dbReference>
<keyword evidence="4" id="KW-1185">Reference proteome</keyword>
<organism evidence="3 4">
    <name type="scientific">Streptomyces glebosus</name>
    <dbReference type="NCBI Taxonomy" id="249580"/>
    <lineage>
        <taxon>Bacteria</taxon>
        <taxon>Bacillati</taxon>
        <taxon>Actinomycetota</taxon>
        <taxon>Actinomycetes</taxon>
        <taxon>Kitasatosporales</taxon>
        <taxon>Streptomycetaceae</taxon>
        <taxon>Streptomyces</taxon>
    </lineage>
</organism>